<proteinExistence type="predicted"/>
<dbReference type="OMA" id="FAREHAM"/>
<dbReference type="EMBL" id="LYUD01000097">
    <property type="protein sequence ID" value="OAZ73260.1"/>
    <property type="molecule type" value="Genomic_DNA"/>
</dbReference>
<gene>
    <name evidence="1" type="ORF">SRCM100623_00853</name>
</gene>
<accession>A0A368AGQ2</accession>
<dbReference type="Proteomes" id="UP000093796">
    <property type="component" value="Unassembled WGS sequence"/>
</dbReference>
<comment type="caution">
    <text evidence="1">The sequence shown here is derived from an EMBL/GenBank/DDBJ whole genome shotgun (WGS) entry which is preliminary data.</text>
</comment>
<dbReference type="OrthoDB" id="7274658at2"/>
<name>A0A0K0T9W5_ACEPA</name>
<dbReference type="AlphaFoldDB" id="A0A0K0T9W5"/>
<organism evidence="1 2">
    <name type="scientific">Acetobacter pasteurianus</name>
    <name type="common">Acetobacter turbidans</name>
    <dbReference type="NCBI Taxonomy" id="438"/>
    <lineage>
        <taxon>Bacteria</taxon>
        <taxon>Pseudomonadati</taxon>
        <taxon>Pseudomonadota</taxon>
        <taxon>Alphaproteobacteria</taxon>
        <taxon>Acetobacterales</taxon>
        <taxon>Acetobacteraceae</taxon>
        <taxon>Acetobacter</taxon>
    </lineage>
</organism>
<dbReference type="PATRIC" id="fig|438.10.peg.1010"/>
<dbReference type="RefSeq" id="WP_003629184.1">
    <property type="nucleotide sequence ID" value="NZ_BSCN01000015.1"/>
</dbReference>
<dbReference type="GeneID" id="66350970"/>
<evidence type="ECO:0000313" key="1">
    <source>
        <dbReference type="EMBL" id="OAZ73260.1"/>
    </source>
</evidence>
<reference evidence="1 2" key="1">
    <citation type="submission" date="2016-05" db="EMBL/GenBank/DDBJ databases">
        <title>Genome sequencing of Acetobacter pasteurianus strain SRCM100623.</title>
        <authorList>
            <person name="Song Y.R."/>
        </authorList>
    </citation>
    <scope>NUCLEOTIDE SEQUENCE [LARGE SCALE GENOMIC DNA]</scope>
    <source>
        <strain evidence="1 2">SRCM100623</strain>
    </source>
</reference>
<accession>A0A0K0T9W5</accession>
<sequence length="141" mass="15470">MRIFDLGKSALNAQSNLMQQMAIRYGKQAVLLAMAAVFGLFALITGHGLLWVLLVFVGHFGPVGAAFTVFGLDLFVALVCVLFGRRSYLTVQEVEARIARDRNITMMRDSMTMAAVTATVATAMGRGGSRKVWDVVRRKKD</sequence>
<evidence type="ECO:0000313" key="2">
    <source>
        <dbReference type="Proteomes" id="UP000093796"/>
    </source>
</evidence>
<protein>
    <submittedName>
        <fullName evidence="1">Uncharacterized protein</fullName>
    </submittedName>
</protein>